<comment type="caution">
    <text evidence="2">The sequence shown here is derived from an EMBL/GenBank/DDBJ whole genome shotgun (WGS) entry which is preliminary data.</text>
</comment>
<evidence type="ECO:0000313" key="2">
    <source>
        <dbReference type="EMBL" id="GJS54263.1"/>
    </source>
</evidence>
<organism evidence="2 3">
    <name type="scientific">Tanacetum coccineum</name>
    <dbReference type="NCBI Taxonomy" id="301880"/>
    <lineage>
        <taxon>Eukaryota</taxon>
        <taxon>Viridiplantae</taxon>
        <taxon>Streptophyta</taxon>
        <taxon>Embryophyta</taxon>
        <taxon>Tracheophyta</taxon>
        <taxon>Spermatophyta</taxon>
        <taxon>Magnoliopsida</taxon>
        <taxon>eudicotyledons</taxon>
        <taxon>Gunneridae</taxon>
        <taxon>Pentapetalae</taxon>
        <taxon>asterids</taxon>
        <taxon>campanulids</taxon>
        <taxon>Asterales</taxon>
        <taxon>Asteraceae</taxon>
        <taxon>Asteroideae</taxon>
        <taxon>Anthemideae</taxon>
        <taxon>Anthemidinae</taxon>
        <taxon>Tanacetum</taxon>
    </lineage>
</organism>
<evidence type="ECO:0000313" key="3">
    <source>
        <dbReference type="Proteomes" id="UP001151760"/>
    </source>
</evidence>
<accession>A0ABQ4WN75</accession>
<dbReference type="PANTHER" id="PTHR11439">
    <property type="entry name" value="GAG-POL-RELATED RETROTRANSPOSON"/>
    <property type="match status" value="1"/>
</dbReference>
<feature type="compositionally biased region" description="Polar residues" evidence="1">
    <location>
        <begin position="656"/>
        <end position="673"/>
    </location>
</feature>
<feature type="region of interest" description="Disordered" evidence="1">
    <location>
        <begin position="256"/>
        <end position="287"/>
    </location>
</feature>
<dbReference type="PANTHER" id="PTHR11439:SF483">
    <property type="entry name" value="PEPTIDE SYNTHASE GLIP-LIKE, PUTATIVE (AFU_ORTHOLOGUE AFUA_3G12920)-RELATED"/>
    <property type="match status" value="1"/>
</dbReference>
<feature type="region of interest" description="Disordered" evidence="1">
    <location>
        <begin position="648"/>
        <end position="673"/>
    </location>
</feature>
<sequence>MQLKQEVFQNDKSYVSQNDVEIPEYFVIKDLKARLQDKDTTICKLKDTIKSLEKNTKEKNVHHEKCHLEPINWKNEKSVATLILENEQLWNEINHVKQVFKDQFDSIKQTRVRHKEQCDSLINKLNLKSVENEDLKAQIQDKVFVITSLKNNLRKIKGKEIVENVVHIPSATTIAPSMFKLDLVPLPPRLLQNRETHIDYIKHTQENANILQEIVKLAKAKQPLDSELDFACNSKKIVVTPMNNVKKVRFAEPITSSSKTQQEIKKNDRILQKPSRNKNNNVEAQPRKVNKLNRVAKPIFDVDVKHSLSNVNSEILCASCNKSMFDAVHDKYLLDFVKNGNNRSKSAKKHKKQNIWKPTGHVFTEVGYKWKPTGRTFTLVGNSCPLTRLSRLYSGIWTPGCSENTDRNRSQLMNFVSKFLGTVRLALNDQIARIMGYGDYQLGNVVISKCITTLRNLEGVDLLLGSRVTNLYTTSLDDMLRSSSICLLSKALKTKSWLWHRRLSHLNFACALGKSKKTSHQPKAEDTNQEKLYLLHMDLCGPMRVASINGKKTLVETARTMLIFSKALLFLWAEAINTACYTKNRSLICLQYNKTPYELMQDKKPDLSFFYVFSSLCYPTNDHEDLGKFDAKADIGIFVGYAPAKKDSGPRLQGMTPATSSTRLSSNPVSQQSCMPPIRDDWDQLFQLMFDEYFNPPPIAVSLVQEAAAPRAEVLVDSTVSTSIDQDAPSTSIPSSQEHQQSLIISQEQIHTPFEHLGRWTKDHPIANMIDDPSRSISIRKQLETDAMWCYFDAFLTSDNPSHVYKLKTSLRSKTSTTAMVMIMLSSFLISQQFSNGAVDPTLFTRHAGNDILLAKPTEKHLQAVKRIFQYLNRTINMGLWYSKDTDMSLTAYVDADHAGCQDTRRSTSGSAQFLGDKLVSWSLKKQKRLTISVQSRNIFPYLGDAHNLYGMHSQTNRYLVLNSIKIPLYYDNKSSIALCCNNVQHSRVKHTDISYHFIKEQVENRIVELYFVWTEYQLADIFTKPLPRERFNFLIDKLGMKACSHRNIETSVRGNGRSDGGVSICCLVFVCLSPVVNHVLQKRTKNEAKSTKPDSEWKRLYWKLAVVESQEDFYSQLIYKLRELVAAIKLVPFVQLREYFYFGSGTLPGNTITNPKEDLKGITTRSGVTIQGPKAVNHDAEVTKDTMPPANNGSTEDVQPLFPKASIPFPSRRNDEKRKEKANDQNEKFYEIFRDLSFEISFTDALMLMPKFASLKILIGNKEN</sequence>
<feature type="compositionally biased region" description="Basic and acidic residues" evidence="1">
    <location>
        <begin position="262"/>
        <end position="271"/>
    </location>
</feature>
<protein>
    <recommendedName>
        <fullName evidence="4">GAG-pre-integrase domain-containing protein</fullName>
    </recommendedName>
</protein>
<reference evidence="2" key="1">
    <citation type="journal article" date="2022" name="Int. J. Mol. Sci.">
        <title>Draft Genome of Tanacetum Coccineum: Genomic Comparison of Closely Related Tanacetum-Family Plants.</title>
        <authorList>
            <person name="Yamashiro T."/>
            <person name="Shiraishi A."/>
            <person name="Nakayama K."/>
            <person name="Satake H."/>
        </authorList>
    </citation>
    <scope>NUCLEOTIDE SEQUENCE</scope>
</reference>
<evidence type="ECO:0000256" key="1">
    <source>
        <dbReference type="SAM" id="MobiDB-lite"/>
    </source>
</evidence>
<dbReference type="EMBL" id="BQNB010008785">
    <property type="protein sequence ID" value="GJS54263.1"/>
    <property type="molecule type" value="Genomic_DNA"/>
</dbReference>
<dbReference type="CDD" id="cd09272">
    <property type="entry name" value="RNase_HI_RT_Ty1"/>
    <property type="match status" value="1"/>
</dbReference>
<name>A0ABQ4WN75_9ASTR</name>
<reference evidence="2" key="2">
    <citation type="submission" date="2022-01" db="EMBL/GenBank/DDBJ databases">
        <authorList>
            <person name="Yamashiro T."/>
            <person name="Shiraishi A."/>
            <person name="Satake H."/>
            <person name="Nakayama K."/>
        </authorList>
    </citation>
    <scope>NUCLEOTIDE SEQUENCE</scope>
</reference>
<evidence type="ECO:0008006" key="4">
    <source>
        <dbReference type="Google" id="ProtNLM"/>
    </source>
</evidence>
<feature type="region of interest" description="Disordered" evidence="1">
    <location>
        <begin position="1184"/>
        <end position="1225"/>
    </location>
</feature>
<dbReference type="Proteomes" id="UP001151760">
    <property type="component" value="Unassembled WGS sequence"/>
</dbReference>
<gene>
    <name evidence="2" type="ORF">Tco_0627625</name>
</gene>
<keyword evidence="3" id="KW-1185">Reference proteome</keyword>
<feature type="compositionally biased region" description="Basic and acidic residues" evidence="1">
    <location>
        <begin position="1213"/>
        <end position="1225"/>
    </location>
</feature>
<proteinExistence type="predicted"/>